<name>A0ACC1YV15_MELAZ</name>
<sequence length="194" mass="21148">MKSSCSLSRTIEITVLSAEDLRINRRSVKKNAFVIAQTDPFNYCKTKLDELGGSYPAWNERFFIDLPMHVHFITLQVQCKTSSGNRNIGFARVPVSDFVGGYVPDNYLHFLSYRLRDAKGDKNGIINISVRVKTPEYATSSSKPLPAGLNVQGYAACSSQTAGLNVQGYASYSSPAVPVGGVVTGVPVWCTNSV</sequence>
<accession>A0ACC1YV15</accession>
<proteinExistence type="predicted"/>
<keyword evidence="2" id="KW-1185">Reference proteome</keyword>
<organism evidence="1 2">
    <name type="scientific">Melia azedarach</name>
    <name type="common">Chinaberry tree</name>
    <dbReference type="NCBI Taxonomy" id="155640"/>
    <lineage>
        <taxon>Eukaryota</taxon>
        <taxon>Viridiplantae</taxon>
        <taxon>Streptophyta</taxon>
        <taxon>Embryophyta</taxon>
        <taxon>Tracheophyta</taxon>
        <taxon>Spermatophyta</taxon>
        <taxon>Magnoliopsida</taxon>
        <taxon>eudicotyledons</taxon>
        <taxon>Gunneridae</taxon>
        <taxon>Pentapetalae</taxon>
        <taxon>rosids</taxon>
        <taxon>malvids</taxon>
        <taxon>Sapindales</taxon>
        <taxon>Meliaceae</taxon>
        <taxon>Melia</taxon>
    </lineage>
</organism>
<evidence type="ECO:0000313" key="1">
    <source>
        <dbReference type="EMBL" id="KAJ4727003.1"/>
    </source>
</evidence>
<dbReference type="Proteomes" id="UP001164539">
    <property type="component" value="Chromosome 1"/>
</dbReference>
<protein>
    <submittedName>
        <fullName evidence="1">BON1-associated protein 2-like</fullName>
    </submittedName>
</protein>
<reference evidence="1 2" key="1">
    <citation type="journal article" date="2023" name="Science">
        <title>Complex scaffold remodeling in plant triterpene biosynthesis.</title>
        <authorList>
            <person name="De La Pena R."/>
            <person name="Hodgson H."/>
            <person name="Liu J.C."/>
            <person name="Stephenson M.J."/>
            <person name="Martin A.C."/>
            <person name="Owen C."/>
            <person name="Harkess A."/>
            <person name="Leebens-Mack J."/>
            <person name="Jimenez L.E."/>
            <person name="Osbourn A."/>
            <person name="Sattely E.S."/>
        </authorList>
    </citation>
    <scope>NUCLEOTIDE SEQUENCE [LARGE SCALE GENOMIC DNA]</scope>
    <source>
        <strain evidence="2">cv. JPN11</strain>
        <tissue evidence="1">Leaf</tissue>
    </source>
</reference>
<comment type="caution">
    <text evidence="1">The sequence shown here is derived from an EMBL/GenBank/DDBJ whole genome shotgun (WGS) entry which is preliminary data.</text>
</comment>
<dbReference type="EMBL" id="CM051394">
    <property type="protein sequence ID" value="KAJ4727003.1"/>
    <property type="molecule type" value="Genomic_DNA"/>
</dbReference>
<evidence type="ECO:0000313" key="2">
    <source>
        <dbReference type="Proteomes" id="UP001164539"/>
    </source>
</evidence>
<gene>
    <name evidence="1" type="ORF">OWV82_000177</name>
</gene>